<evidence type="ECO:0000256" key="2">
    <source>
        <dbReference type="SAM" id="SignalP"/>
    </source>
</evidence>
<dbReference type="EMBL" id="JAOAOG010000307">
    <property type="protein sequence ID" value="KAJ6230942.1"/>
    <property type="molecule type" value="Genomic_DNA"/>
</dbReference>
<keyword evidence="1" id="KW-0812">Transmembrane</keyword>
<dbReference type="InterPro" id="IPR033121">
    <property type="entry name" value="PEPTIDASE_A1"/>
</dbReference>
<dbReference type="Proteomes" id="UP001150062">
    <property type="component" value="Unassembled WGS sequence"/>
</dbReference>
<dbReference type="SUPFAM" id="SSF50630">
    <property type="entry name" value="Acid proteases"/>
    <property type="match status" value="1"/>
</dbReference>
<evidence type="ECO:0000259" key="3">
    <source>
        <dbReference type="PROSITE" id="PS51767"/>
    </source>
</evidence>
<gene>
    <name evidence="4" type="ORF">M0813_06321</name>
</gene>
<feature type="transmembrane region" description="Helical" evidence="1">
    <location>
        <begin position="407"/>
        <end position="427"/>
    </location>
</feature>
<proteinExistence type="predicted"/>
<name>A0ABQ8XFY3_9EUKA</name>
<feature type="chain" id="PRO_5045317516" evidence="2">
    <location>
        <begin position="22"/>
        <end position="444"/>
    </location>
</feature>
<evidence type="ECO:0000313" key="4">
    <source>
        <dbReference type="EMBL" id="KAJ6230942.1"/>
    </source>
</evidence>
<comment type="caution">
    <text evidence="4">The sequence shown here is derived from an EMBL/GenBank/DDBJ whole genome shotgun (WGS) entry which is preliminary data.</text>
</comment>
<evidence type="ECO:0000256" key="1">
    <source>
        <dbReference type="SAM" id="Phobius"/>
    </source>
</evidence>
<organism evidence="4 5">
    <name type="scientific">Anaeramoeba flamelloides</name>
    <dbReference type="NCBI Taxonomy" id="1746091"/>
    <lineage>
        <taxon>Eukaryota</taxon>
        <taxon>Metamonada</taxon>
        <taxon>Anaeramoebidae</taxon>
        <taxon>Anaeramoeba</taxon>
    </lineage>
</organism>
<dbReference type="GO" id="GO:0006508">
    <property type="term" value="P:proteolysis"/>
    <property type="evidence" value="ECO:0007669"/>
    <property type="project" value="UniProtKB-KW"/>
</dbReference>
<dbReference type="GO" id="GO:0008233">
    <property type="term" value="F:peptidase activity"/>
    <property type="evidence" value="ECO:0007669"/>
    <property type="project" value="UniProtKB-KW"/>
</dbReference>
<reference evidence="4" key="1">
    <citation type="submission" date="2022-08" db="EMBL/GenBank/DDBJ databases">
        <title>Novel sulfate-reducing endosymbionts in the free-living metamonad Anaeramoeba.</title>
        <authorList>
            <person name="Jerlstrom-Hultqvist J."/>
            <person name="Cepicka I."/>
            <person name="Gallot-Lavallee L."/>
            <person name="Salas-Leiva D."/>
            <person name="Curtis B.A."/>
            <person name="Zahonova K."/>
            <person name="Pipaliya S."/>
            <person name="Dacks J."/>
            <person name="Roger A.J."/>
        </authorList>
    </citation>
    <scope>NUCLEOTIDE SEQUENCE</scope>
    <source>
        <strain evidence="4">Schooner1</strain>
    </source>
</reference>
<dbReference type="InterPro" id="IPR021109">
    <property type="entry name" value="Peptidase_aspartic_dom_sf"/>
</dbReference>
<feature type="signal peptide" evidence="2">
    <location>
        <begin position="1"/>
        <end position="21"/>
    </location>
</feature>
<feature type="domain" description="Peptidase A1" evidence="3">
    <location>
        <begin position="35"/>
        <end position="353"/>
    </location>
</feature>
<sequence length="444" mass="51572">MKPNLFFFILIIFIKCQCSDGIETLELVETTSGFYTVNTRIGTPFYDYPLLLSTYHCYSIVADIWLEQFNYTEWVVPQYFNSSKSFTFSTTFQSWYMYTSTDLYQFSILIEASRDTISFIDNMIFKAQRFFQINDISNNTESFRLFNHSSGLFGLGNPKLCDGISILYNTLNTMKKENGSKDGFGIDFKNKELHVGGFKPKEGKGIYWGEKQLKSDEIFYEFTLFHFSVCGADLMYNDTSFLFGRIDTLSKCLSIPFFLVDSKLTSWLPLNCEGEYCRYVGKEPLDVDHLPSLIFQLSEKGSNFQIPLKSLYLGNDKFCIITRKSVDYFTFGVMAMKNLYLAVNLQSRRIGFADYYSDASDNSLCAIKPDCFGSQIYYPPNNLCINPDCEKWFYSVDEETMTCKVNLSFMIIIYLLIFAFFLVEFYIQIQKKKTINSIKNKKRD</sequence>
<keyword evidence="4" id="KW-0645">Protease</keyword>
<dbReference type="Pfam" id="PF00026">
    <property type="entry name" value="Asp"/>
    <property type="match status" value="1"/>
</dbReference>
<evidence type="ECO:0000313" key="5">
    <source>
        <dbReference type="Proteomes" id="UP001150062"/>
    </source>
</evidence>
<keyword evidence="5" id="KW-1185">Reference proteome</keyword>
<keyword evidence="2" id="KW-0732">Signal</keyword>
<accession>A0ABQ8XFY3</accession>
<dbReference type="Gene3D" id="2.40.70.10">
    <property type="entry name" value="Acid Proteases"/>
    <property type="match status" value="2"/>
</dbReference>
<keyword evidence="1" id="KW-1133">Transmembrane helix</keyword>
<keyword evidence="4" id="KW-0378">Hydrolase</keyword>
<protein>
    <submittedName>
        <fullName evidence="4">Aspartyl protease-related</fullName>
    </submittedName>
</protein>
<keyword evidence="1" id="KW-0472">Membrane</keyword>
<dbReference type="PROSITE" id="PS51767">
    <property type="entry name" value="PEPTIDASE_A1"/>
    <property type="match status" value="1"/>
</dbReference>